<dbReference type="Proteomes" id="UP000009168">
    <property type="component" value="Unassembled WGS sequence"/>
</dbReference>
<reference evidence="2" key="1">
    <citation type="journal article" date="2006" name="PLoS Biol.">
        <title>Macronuclear genome sequence of the ciliate Tetrahymena thermophila, a model eukaryote.</title>
        <authorList>
            <person name="Eisen J.A."/>
            <person name="Coyne R.S."/>
            <person name="Wu M."/>
            <person name="Wu D."/>
            <person name="Thiagarajan M."/>
            <person name="Wortman J.R."/>
            <person name="Badger J.H."/>
            <person name="Ren Q."/>
            <person name="Amedeo P."/>
            <person name="Jones K.M."/>
            <person name="Tallon L.J."/>
            <person name="Delcher A.L."/>
            <person name="Salzberg S.L."/>
            <person name="Silva J.C."/>
            <person name="Haas B.J."/>
            <person name="Majoros W.H."/>
            <person name="Farzad M."/>
            <person name="Carlton J.M."/>
            <person name="Smith R.K. Jr."/>
            <person name="Garg J."/>
            <person name="Pearlman R.E."/>
            <person name="Karrer K.M."/>
            <person name="Sun L."/>
            <person name="Manning G."/>
            <person name="Elde N.C."/>
            <person name="Turkewitz A.P."/>
            <person name="Asai D.J."/>
            <person name="Wilkes D.E."/>
            <person name="Wang Y."/>
            <person name="Cai H."/>
            <person name="Collins K."/>
            <person name="Stewart B.A."/>
            <person name="Lee S.R."/>
            <person name="Wilamowska K."/>
            <person name="Weinberg Z."/>
            <person name="Ruzzo W.L."/>
            <person name="Wloga D."/>
            <person name="Gaertig J."/>
            <person name="Frankel J."/>
            <person name="Tsao C.-C."/>
            <person name="Gorovsky M.A."/>
            <person name="Keeling P.J."/>
            <person name="Waller R.F."/>
            <person name="Patron N.J."/>
            <person name="Cherry J.M."/>
            <person name="Stover N.A."/>
            <person name="Krieger C.J."/>
            <person name="del Toro C."/>
            <person name="Ryder H.F."/>
            <person name="Williamson S.C."/>
            <person name="Barbeau R.A."/>
            <person name="Hamilton E.P."/>
            <person name="Orias E."/>
        </authorList>
    </citation>
    <scope>NUCLEOTIDE SEQUENCE [LARGE SCALE GENOMIC DNA]</scope>
    <source>
        <strain evidence="2">SB210</strain>
    </source>
</reference>
<dbReference type="InParanoid" id="Q22YC3"/>
<protein>
    <submittedName>
        <fullName evidence="1">Uncharacterized protein</fullName>
    </submittedName>
</protein>
<dbReference type="RefSeq" id="XP_001010607.1">
    <property type="nucleotide sequence ID" value="XM_001010607.1"/>
</dbReference>
<sequence length="356" mass="43337">MQEAQKKYKLFNLSEQHLVENSQNELSFLHIGFSSNRIKLSMQTSDCLTQNDVLRDDPFQLYIEDKQLKKDFSLTEIKKEKNEPNKNQINIFYHYDKLRIFDNIYFKYSTYNKQSIKLFTVKDYHEIGNLKCKFIGKFKFQELSHNILNIICFFLLPHESLNLFLTFKSNSLNRVMQESTIWKQYAKYLEFEYNDEEINRETFFLLYRKRQLGFQLEQCKSVYRQYDEHYQCQIKKISFRKTNIQIDFRAEGYYYRRQLSNILSSKLSVNNRYLNLLIDQSIFKEENNNQSKQIYDGFLIYQKPAQLKIIPNMEFFFQFGQNGHSETKIFQITNDKLRKFELFQLIDKTYLKQFKI</sequence>
<evidence type="ECO:0000313" key="2">
    <source>
        <dbReference type="Proteomes" id="UP000009168"/>
    </source>
</evidence>
<dbReference type="KEGG" id="tet:TTHERM_00613620"/>
<gene>
    <name evidence="1" type="ORF">TTHERM_00613620</name>
</gene>
<name>Q22YC3_TETTS</name>
<dbReference type="AlphaFoldDB" id="Q22YC3"/>
<evidence type="ECO:0000313" key="1">
    <source>
        <dbReference type="EMBL" id="EAR90362.1"/>
    </source>
</evidence>
<keyword evidence="2" id="KW-1185">Reference proteome</keyword>
<dbReference type="GeneID" id="7834256"/>
<accession>Q22YC3</accession>
<proteinExistence type="predicted"/>
<dbReference type="HOGENOM" id="CLU_779630_0_0_1"/>
<dbReference type="EMBL" id="GG662800">
    <property type="protein sequence ID" value="EAR90362.1"/>
    <property type="molecule type" value="Genomic_DNA"/>
</dbReference>
<organism evidence="1 2">
    <name type="scientific">Tetrahymena thermophila (strain SB210)</name>
    <dbReference type="NCBI Taxonomy" id="312017"/>
    <lineage>
        <taxon>Eukaryota</taxon>
        <taxon>Sar</taxon>
        <taxon>Alveolata</taxon>
        <taxon>Ciliophora</taxon>
        <taxon>Intramacronucleata</taxon>
        <taxon>Oligohymenophorea</taxon>
        <taxon>Hymenostomatida</taxon>
        <taxon>Tetrahymenina</taxon>
        <taxon>Tetrahymenidae</taxon>
        <taxon>Tetrahymena</taxon>
    </lineage>
</organism>
<dbReference type="OrthoDB" id="9994689at2759"/>